<dbReference type="PANTHER" id="PTHR45766">
    <property type="entry name" value="DNA ANNEALING HELICASE AND ENDONUCLEASE ZRANB3 FAMILY MEMBER"/>
    <property type="match status" value="1"/>
</dbReference>
<dbReference type="GO" id="GO:0006281">
    <property type="term" value="P:DNA repair"/>
    <property type="evidence" value="ECO:0007669"/>
    <property type="project" value="TreeGrafter"/>
</dbReference>
<dbReference type="Proteomes" id="UP000095751">
    <property type="component" value="Unassembled WGS sequence"/>
</dbReference>
<keyword evidence="5" id="KW-1185">Reference proteome</keyword>
<dbReference type="CDD" id="cd18793">
    <property type="entry name" value="SF2_C_SNF"/>
    <property type="match status" value="1"/>
</dbReference>
<keyword evidence="1 4" id="KW-0378">Hydrolase</keyword>
<dbReference type="GO" id="GO:0016787">
    <property type="term" value="F:hydrolase activity"/>
    <property type="evidence" value="ECO:0007669"/>
    <property type="project" value="UniProtKB-KW"/>
</dbReference>
<organism evidence="4 5">
    <name type="scientific">Fragilariopsis cylindrus CCMP1102</name>
    <dbReference type="NCBI Taxonomy" id="635003"/>
    <lineage>
        <taxon>Eukaryota</taxon>
        <taxon>Sar</taxon>
        <taxon>Stramenopiles</taxon>
        <taxon>Ochrophyta</taxon>
        <taxon>Bacillariophyta</taxon>
        <taxon>Bacillariophyceae</taxon>
        <taxon>Bacillariophycidae</taxon>
        <taxon>Bacillariales</taxon>
        <taxon>Bacillariaceae</taxon>
        <taxon>Fragilariopsis</taxon>
    </lineage>
</organism>
<dbReference type="AlphaFoldDB" id="A0A1E7FME2"/>
<accession>A0A1E7FME2</accession>
<reference evidence="4 5" key="1">
    <citation type="submission" date="2016-09" db="EMBL/GenBank/DDBJ databases">
        <title>Extensive genetic diversity and differential bi-allelic expression allows diatom success in the polar Southern Ocean.</title>
        <authorList>
            <consortium name="DOE Joint Genome Institute"/>
            <person name="Mock T."/>
            <person name="Otillar R.P."/>
            <person name="Strauss J."/>
            <person name="Dupont C."/>
            <person name="Frickenhaus S."/>
            <person name="Maumus F."/>
            <person name="Mcmullan M."/>
            <person name="Sanges R."/>
            <person name="Schmutz J."/>
            <person name="Toseland A."/>
            <person name="Valas R."/>
            <person name="Veluchamy A."/>
            <person name="Ward B.J."/>
            <person name="Allen A."/>
            <person name="Barry K."/>
            <person name="Falciatore A."/>
            <person name="Ferrante M."/>
            <person name="Fortunato A.E."/>
            <person name="Gloeckner G."/>
            <person name="Gruber A."/>
            <person name="Hipkin R."/>
            <person name="Janech M."/>
            <person name="Kroth P."/>
            <person name="Leese F."/>
            <person name="Lindquist E."/>
            <person name="Lyon B.R."/>
            <person name="Martin J."/>
            <person name="Mayer C."/>
            <person name="Parker M."/>
            <person name="Quesneville H."/>
            <person name="Raymond J."/>
            <person name="Uhlig C."/>
            <person name="Valentin K.U."/>
            <person name="Worden A.Z."/>
            <person name="Armbrust E.V."/>
            <person name="Bowler C."/>
            <person name="Green B."/>
            <person name="Moulton V."/>
            <person name="Van Oosterhout C."/>
            <person name="Grigoriev I."/>
        </authorList>
    </citation>
    <scope>NUCLEOTIDE SEQUENCE [LARGE SCALE GENOMIC DNA]</scope>
    <source>
        <strain evidence="4 5">CCMP1102</strain>
    </source>
</reference>
<dbReference type="InParanoid" id="A0A1E7FME2"/>
<evidence type="ECO:0000313" key="4">
    <source>
        <dbReference type="EMBL" id="OEU19245.1"/>
    </source>
</evidence>
<dbReference type="PROSITE" id="PS51194">
    <property type="entry name" value="HELICASE_CTER"/>
    <property type="match status" value="1"/>
</dbReference>
<dbReference type="OrthoDB" id="3270319at2759"/>
<dbReference type="InterPro" id="IPR027417">
    <property type="entry name" value="P-loop_NTPase"/>
</dbReference>
<dbReference type="SMART" id="SM00490">
    <property type="entry name" value="HELICc"/>
    <property type="match status" value="1"/>
</dbReference>
<dbReference type="InterPro" id="IPR014001">
    <property type="entry name" value="Helicase_ATP-bd"/>
</dbReference>
<evidence type="ECO:0000256" key="1">
    <source>
        <dbReference type="ARBA" id="ARBA00022801"/>
    </source>
</evidence>
<protein>
    <submittedName>
        <fullName evidence="4">p-loop containing nucleoside triphosphate hydrolase protein</fullName>
    </submittedName>
</protein>
<dbReference type="SUPFAM" id="SSF52540">
    <property type="entry name" value="P-loop containing nucleoside triphosphate hydrolases"/>
    <property type="match status" value="2"/>
</dbReference>
<dbReference type="InterPro" id="IPR038718">
    <property type="entry name" value="SNF2-like_sf"/>
</dbReference>
<dbReference type="InterPro" id="IPR000330">
    <property type="entry name" value="SNF2_N"/>
</dbReference>
<dbReference type="SMART" id="SM00487">
    <property type="entry name" value="DEXDc"/>
    <property type="match status" value="1"/>
</dbReference>
<feature type="domain" description="Helicase C-terminal" evidence="3">
    <location>
        <begin position="524"/>
        <end position="681"/>
    </location>
</feature>
<evidence type="ECO:0000313" key="5">
    <source>
        <dbReference type="Proteomes" id="UP000095751"/>
    </source>
</evidence>
<dbReference type="EMBL" id="KV784355">
    <property type="protein sequence ID" value="OEU19245.1"/>
    <property type="molecule type" value="Genomic_DNA"/>
</dbReference>
<evidence type="ECO:0000259" key="2">
    <source>
        <dbReference type="PROSITE" id="PS51192"/>
    </source>
</evidence>
<dbReference type="GO" id="GO:0031297">
    <property type="term" value="P:replication fork processing"/>
    <property type="evidence" value="ECO:0007669"/>
    <property type="project" value="TreeGrafter"/>
</dbReference>
<dbReference type="InterPro" id="IPR001650">
    <property type="entry name" value="Helicase_C-like"/>
</dbReference>
<evidence type="ECO:0000259" key="3">
    <source>
        <dbReference type="PROSITE" id="PS51194"/>
    </source>
</evidence>
<feature type="domain" description="Helicase ATP-binding" evidence="2">
    <location>
        <begin position="280"/>
        <end position="442"/>
    </location>
</feature>
<dbReference type="Pfam" id="PF00176">
    <property type="entry name" value="SNF2-rel_dom"/>
    <property type="match status" value="1"/>
</dbReference>
<proteinExistence type="predicted"/>
<gene>
    <name evidence="4" type="ORF">FRACYDRAFT_259947</name>
</gene>
<dbReference type="KEGG" id="fcy:FRACYDRAFT_259947"/>
<dbReference type="InterPro" id="IPR049730">
    <property type="entry name" value="SNF2/RAD54-like_C"/>
</dbReference>
<dbReference type="Gene3D" id="3.40.50.300">
    <property type="entry name" value="P-loop containing nucleotide triphosphate hydrolases"/>
    <property type="match status" value="1"/>
</dbReference>
<name>A0A1E7FME2_9STRA</name>
<dbReference type="PROSITE" id="PS51192">
    <property type="entry name" value="HELICASE_ATP_BIND_1"/>
    <property type="match status" value="1"/>
</dbReference>
<dbReference type="Pfam" id="PF00271">
    <property type="entry name" value="Helicase_C"/>
    <property type="match status" value="1"/>
</dbReference>
<sequence length="705" mass="80481">MITQALRLVGRSIHRPSIACSSCLADTIVTSPFFATTTHTVSSNSSSTLWRKITPVFDGENKQVRIHFYEQLLETKCLKKLVNIFRKYDNLKLSYHSHPKQWAIDTRNLKYFDTQKFREELSENNFELGRLPGFEEGSSPAVTTAERIAFGMEDENTVAIIQYQKAFLIVCSAYETKISDIITNKLTGVTDKASENQFDGLQFTSCNTTYVTYDIWLIAEFTDMLKDRQLDISWTLCDDTKESLNSRFDDRRIRQKPIKAVTAIINDGCNLYPHQNEGVRFLQDNDGRGLISFGVGLGKTATTLAYIASEGKRAVVVCPKNVRSVWVGEALQLFPKYFSEYTMNLGSNWNSTDEKTERELSQARLVCINYEALNKFLPFIQKAGCECLVLDESHLLKNPKAERTKTIIELKDYFQHRILLSGTPIKNLVSDLATQLEIVGIDGYGELDYKTPGVVWNWLHEQKVYIKKTMEGEFSHHKFGEPQLIDVEVDQDSIEDLDTWYEVDILIQFTQKILEAAQIKVPETCKFVMDTISNSPDSKAIIFTERRKIAEDIHASLQKEDPSIAALHHGGFSSKDRIQTLNQFEKDDSLRILVSTRQSLAAGVNLQYANIVIFNDMPWSPADIIQSAGRVRRLNQKKSVSEYWMKSNTNFDGRLLSILEKKLKLIKEYAEGINLQPDTVRWMNKRVGAYEIAGIARPLPKKKKK</sequence>
<dbReference type="Gene3D" id="3.40.50.10810">
    <property type="entry name" value="Tandem AAA-ATPase domain"/>
    <property type="match status" value="1"/>
</dbReference>
<dbReference type="GO" id="GO:0005524">
    <property type="term" value="F:ATP binding"/>
    <property type="evidence" value="ECO:0007669"/>
    <property type="project" value="InterPro"/>
</dbReference>
<dbReference type="PANTHER" id="PTHR45766:SF6">
    <property type="entry name" value="SWI_SNF-RELATED MATRIX-ASSOCIATED ACTIN-DEPENDENT REGULATOR OF CHROMATIN SUBFAMILY A-LIKE PROTEIN 1"/>
    <property type="match status" value="1"/>
</dbReference>